<name>A0A0U5BHL0_9BACL</name>
<dbReference type="OrthoDB" id="2471618at2"/>
<protein>
    <submittedName>
        <fullName evidence="1">Uncharacterized protein</fullName>
    </submittedName>
</protein>
<dbReference type="AlphaFoldDB" id="A0A0U5BHL0"/>
<dbReference type="EMBL" id="AP017312">
    <property type="protein sequence ID" value="BAU29799.1"/>
    <property type="molecule type" value="Genomic_DNA"/>
</dbReference>
<reference evidence="1 2" key="1">
    <citation type="submission" date="2015-12" db="EMBL/GenBank/DDBJ databases">
        <title>Genome sequence of Aneurinibacillus soli.</title>
        <authorList>
            <person name="Lee J.S."/>
            <person name="Lee K.C."/>
            <person name="Kim K.K."/>
            <person name="Lee B.W."/>
        </authorList>
    </citation>
    <scope>NUCLEOTIDE SEQUENCE [LARGE SCALE GENOMIC DNA]</scope>
    <source>
        <strain evidence="1 2">CB4</strain>
    </source>
</reference>
<keyword evidence="2" id="KW-1185">Reference proteome</keyword>
<sequence length="116" mass="13844">MHDEDVAEIENCMRILRRIAWNIQYREKKRRKKELSLEEYIGNDPTSLIISNLYLHDLLNKIPSKQAKYIIQSSILYGFTEKEIAVELNMTQQGVNKCKKKWLKSLQKDLLPFLQY</sequence>
<accession>A0A0U5BHL0</accession>
<proteinExistence type="predicted"/>
<evidence type="ECO:0000313" key="2">
    <source>
        <dbReference type="Proteomes" id="UP000217696"/>
    </source>
</evidence>
<dbReference type="InterPro" id="IPR013324">
    <property type="entry name" value="RNA_pol_sigma_r3/r4-like"/>
</dbReference>
<dbReference type="KEGG" id="asoc:CB4_04036"/>
<organism evidence="1 2">
    <name type="scientific">Aneurinibacillus soli</name>
    <dbReference type="NCBI Taxonomy" id="1500254"/>
    <lineage>
        <taxon>Bacteria</taxon>
        <taxon>Bacillati</taxon>
        <taxon>Bacillota</taxon>
        <taxon>Bacilli</taxon>
        <taxon>Bacillales</taxon>
        <taxon>Paenibacillaceae</taxon>
        <taxon>Aneurinibacillus group</taxon>
        <taxon>Aneurinibacillus</taxon>
    </lineage>
</organism>
<evidence type="ECO:0000313" key="1">
    <source>
        <dbReference type="EMBL" id="BAU29799.1"/>
    </source>
</evidence>
<gene>
    <name evidence="1" type="ORF">CB4_04036</name>
</gene>
<dbReference type="Proteomes" id="UP000217696">
    <property type="component" value="Chromosome"/>
</dbReference>
<dbReference type="SUPFAM" id="SSF88659">
    <property type="entry name" value="Sigma3 and sigma4 domains of RNA polymerase sigma factors"/>
    <property type="match status" value="1"/>
</dbReference>